<name>A0AAV4D369_9GAST</name>
<evidence type="ECO:0000256" key="5">
    <source>
        <dbReference type="ARBA" id="ARBA00023136"/>
    </source>
</evidence>
<dbReference type="Gene3D" id="1.20.1070.10">
    <property type="entry name" value="Rhodopsin 7-helix transmembrane proteins"/>
    <property type="match status" value="1"/>
</dbReference>
<protein>
    <submittedName>
        <fullName evidence="11">Chemosensory receptor b</fullName>
    </submittedName>
</protein>
<dbReference type="SUPFAM" id="SSF81321">
    <property type="entry name" value="Family A G protein-coupled receptor-like"/>
    <property type="match status" value="1"/>
</dbReference>
<evidence type="ECO:0000256" key="1">
    <source>
        <dbReference type="ARBA" id="ARBA00004141"/>
    </source>
</evidence>
<dbReference type="InterPro" id="IPR000276">
    <property type="entry name" value="GPCR_Rhodpsn"/>
</dbReference>
<dbReference type="Proteomes" id="UP000735302">
    <property type="component" value="Unassembled WGS sequence"/>
</dbReference>
<dbReference type="PANTHER" id="PTHR24243:SF208">
    <property type="entry name" value="PYROKININ-1 RECEPTOR"/>
    <property type="match status" value="1"/>
</dbReference>
<evidence type="ECO:0000313" key="11">
    <source>
        <dbReference type="EMBL" id="GFO38594.1"/>
    </source>
</evidence>
<feature type="transmembrane region" description="Helical" evidence="9">
    <location>
        <begin position="287"/>
        <end position="312"/>
    </location>
</feature>
<gene>
    <name evidence="11" type="ORF">PoB_006509900</name>
</gene>
<feature type="region of interest" description="Disordered" evidence="8">
    <location>
        <begin position="371"/>
        <end position="394"/>
    </location>
</feature>
<comment type="caution">
    <text evidence="11">The sequence shown here is derived from an EMBL/GenBank/DDBJ whole genome shotgun (WGS) entry which is preliminary data.</text>
</comment>
<feature type="transmembrane region" description="Helical" evidence="9">
    <location>
        <begin position="112"/>
        <end position="141"/>
    </location>
</feature>
<keyword evidence="12" id="KW-1185">Reference proteome</keyword>
<comment type="subcellular location">
    <subcellularLocation>
        <location evidence="1">Membrane</location>
        <topology evidence="1">Multi-pass membrane protein</topology>
    </subcellularLocation>
</comment>
<dbReference type="PROSITE" id="PS50262">
    <property type="entry name" value="G_PROTEIN_RECEP_F1_2"/>
    <property type="match status" value="1"/>
</dbReference>
<feature type="transmembrane region" description="Helical" evidence="9">
    <location>
        <begin position="237"/>
        <end position="256"/>
    </location>
</feature>
<dbReference type="Pfam" id="PF00001">
    <property type="entry name" value="7tm_1"/>
    <property type="match status" value="1"/>
</dbReference>
<dbReference type="PRINTS" id="PR00237">
    <property type="entry name" value="GPCRRHODOPSN"/>
</dbReference>
<dbReference type="EMBL" id="BLXT01007322">
    <property type="protein sequence ID" value="GFO38594.1"/>
    <property type="molecule type" value="Genomic_DNA"/>
</dbReference>
<keyword evidence="2 9" id="KW-0812">Transmembrane</keyword>
<accession>A0AAV4D369</accession>
<feature type="region of interest" description="Disordered" evidence="8">
    <location>
        <begin position="479"/>
        <end position="500"/>
    </location>
</feature>
<feature type="region of interest" description="Disordered" evidence="8">
    <location>
        <begin position="325"/>
        <end position="351"/>
    </location>
</feature>
<keyword evidence="6 11" id="KW-0675">Receptor</keyword>
<evidence type="ECO:0000256" key="2">
    <source>
        <dbReference type="ARBA" id="ARBA00022692"/>
    </source>
</evidence>
<feature type="transmembrane region" description="Helical" evidence="9">
    <location>
        <begin position="435"/>
        <end position="457"/>
    </location>
</feature>
<feature type="transmembrane region" description="Helical" evidence="9">
    <location>
        <begin position="406"/>
        <end position="423"/>
    </location>
</feature>
<evidence type="ECO:0000256" key="3">
    <source>
        <dbReference type="ARBA" id="ARBA00022989"/>
    </source>
</evidence>
<feature type="domain" description="G-protein coupled receptors family 1 profile" evidence="10">
    <location>
        <begin position="132"/>
        <end position="456"/>
    </location>
</feature>
<keyword evidence="5 9" id="KW-0472">Membrane</keyword>
<evidence type="ECO:0000256" key="7">
    <source>
        <dbReference type="ARBA" id="ARBA00023224"/>
    </source>
</evidence>
<evidence type="ECO:0000259" key="10">
    <source>
        <dbReference type="PROSITE" id="PS50262"/>
    </source>
</evidence>
<proteinExistence type="predicted"/>
<evidence type="ECO:0000313" key="12">
    <source>
        <dbReference type="Proteomes" id="UP000735302"/>
    </source>
</evidence>
<evidence type="ECO:0000256" key="8">
    <source>
        <dbReference type="SAM" id="MobiDB-lite"/>
    </source>
</evidence>
<feature type="transmembrane region" description="Helical" evidence="9">
    <location>
        <begin position="153"/>
        <end position="177"/>
    </location>
</feature>
<evidence type="ECO:0000256" key="6">
    <source>
        <dbReference type="ARBA" id="ARBA00023170"/>
    </source>
</evidence>
<evidence type="ECO:0000256" key="4">
    <source>
        <dbReference type="ARBA" id="ARBA00023040"/>
    </source>
</evidence>
<dbReference type="AlphaFoldDB" id="A0AAV4D369"/>
<organism evidence="11 12">
    <name type="scientific">Plakobranchus ocellatus</name>
    <dbReference type="NCBI Taxonomy" id="259542"/>
    <lineage>
        <taxon>Eukaryota</taxon>
        <taxon>Metazoa</taxon>
        <taxon>Spiralia</taxon>
        <taxon>Lophotrochozoa</taxon>
        <taxon>Mollusca</taxon>
        <taxon>Gastropoda</taxon>
        <taxon>Heterobranchia</taxon>
        <taxon>Euthyneura</taxon>
        <taxon>Panpulmonata</taxon>
        <taxon>Sacoglossa</taxon>
        <taxon>Placobranchoidea</taxon>
        <taxon>Plakobranchidae</taxon>
        <taxon>Plakobranchus</taxon>
    </lineage>
</organism>
<dbReference type="InterPro" id="IPR017452">
    <property type="entry name" value="GPCR_Rhodpsn_7TM"/>
</dbReference>
<keyword evidence="4" id="KW-0297">G-protein coupled receptor</keyword>
<keyword evidence="7" id="KW-0807">Transducer</keyword>
<reference evidence="11 12" key="1">
    <citation type="journal article" date="2021" name="Elife">
        <title>Chloroplast acquisition without the gene transfer in kleptoplastic sea slugs, Plakobranchus ocellatus.</title>
        <authorList>
            <person name="Maeda T."/>
            <person name="Takahashi S."/>
            <person name="Yoshida T."/>
            <person name="Shimamura S."/>
            <person name="Takaki Y."/>
            <person name="Nagai Y."/>
            <person name="Toyoda A."/>
            <person name="Suzuki Y."/>
            <person name="Arimoto A."/>
            <person name="Ishii H."/>
            <person name="Satoh N."/>
            <person name="Nishiyama T."/>
            <person name="Hasebe M."/>
            <person name="Maruyama T."/>
            <person name="Minagawa J."/>
            <person name="Obokata J."/>
            <person name="Shigenobu S."/>
        </authorList>
    </citation>
    <scope>NUCLEOTIDE SEQUENCE [LARGE SCALE GENOMIC DNA]</scope>
</reference>
<dbReference type="GO" id="GO:0016020">
    <property type="term" value="C:membrane"/>
    <property type="evidence" value="ECO:0007669"/>
    <property type="project" value="UniProtKB-SubCell"/>
</dbReference>
<dbReference type="PANTHER" id="PTHR24243">
    <property type="entry name" value="G-PROTEIN COUPLED RECEPTOR"/>
    <property type="match status" value="1"/>
</dbReference>
<feature type="region of interest" description="Disordered" evidence="8">
    <location>
        <begin position="74"/>
        <end position="93"/>
    </location>
</feature>
<dbReference type="GO" id="GO:0004930">
    <property type="term" value="F:G protein-coupled receptor activity"/>
    <property type="evidence" value="ECO:0007669"/>
    <property type="project" value="UniProtKB-KW"/>
</dbReference>
<sequence>MALDPIETSVIMNVLLENCSDSLYISQDCINMESSFGSAAMSAMTHNLTALNATADGLVHWESLMNYLGIPSANESESSRNGSIDGITPAADEGSEVEEKKSILISKEIRDIIIIINMAILCQAISVFGVFANLVNIAVFIKQGFRDAMTVTLTGLAVADLGISACAVWLSICYNPLFQQLELPFLPLQIVYLTAGLPRLSCSRVSSWVLALATFERCLCIAMPFKVREIISPRRSLIFVISAFFVMTASVAPTYYTTRTAQKFDEAANRSYLVLSFTEDRQKIDSIAFGIGVSLSVCSFVAVAVCTVVLVYSLNKTSKWRESAIGASGKDQSEKNPNNTRAVDQVELSTDDSEMSTKVFSSVSEMADKDYRPTPASNHSSTARGADVKKKTTKEISAKNKRAGKMVSLISIIFIVCYLPNTLNQLNGRYINTNQVFWSVGFVTESINASVNIFMYYTMSTKFRSTIQGMMCAFCRRPGDTSKAAADDDDDDPKQKKTPN</sequence>
<keyword evidence="3 9" id="KW-1133">Transmembrane helix</keyword>
<evidence type="ECO:0000256" key="9">
    <source>
        <dbReference type="SAM" id="Phobius"/>
    </source>
</evidence>